<dbReference type="InterPro" id="IPR015946">
    <property type="entry name" value="KH_dom-like_a/b"/>
</dbReference>
<dbReference type="Proteomes" id="UP001156641">
    <property type="component" value="Unassembled WGS sequence"/>
</dbReference>
<evidence type="ECO:0000256" key="1">
    <source>
        <dbReference type="ARBA" id="ARBA00022517"/>
    </source>
</evidence>
<dbReference type="PROSITE" id="PS01319">
    <property type="entry name" value="RBFA"/>
    <property type="match status" value="1"/>
</dbReference>
<keyword evidence="4" id="KW-1185">Reference proteome</keyword>
<accession>A0ABQ6A5L6</accession>
<comment type="subunit">
    <text evidence="2">Monomer. Binds 30S ribosomal subunits, but not 50S ribosomal subunits or 70S ribosomes.</text>
</comment>
<dbReference type="InterPro" id="IPR000238">
    <property type="entry name" value="RbfA"/>
</dbReference>
<dbReference type="PANTHER" id="PTHR33515:SF1">
    <property type="entry name" value="RIBOSOME-BINDING FACTOR A, CHLOROPLASTIC-RELATED"/>
    <property type="match status" value="1"/>
</dbReference>
<dbReference type="NCBIfam" id="TIGR00082">
    <property type="entry name" value="rbfA"/>
    <property type="match status" value="1"/>
</dbReference>
<comment type="caution">
    <text evidence="3">The sequence shown here is derived from an EMBL/GenBank/DDBJ whole genome shotgun (WGS) entry which is preliminary data.</text>
</comment>
<proteinExistence type="inferred from homology"/>
<dbReference type="InterPro" id="IPR020053">
    <property type="entry name" value="Ribosome-bd_factorA_CS"/>
</dbReference>
<reference evidence="4" key="1">
    <citation type="journal article" date="2019" name="Int. J. Syst. Evol. Microbiol.">
        <title>The Global Catalogue of Microorganisms (GCM) 10K type strain sequencing project: providing services to taxonomists for standard genome sequencing and annotation.</title>
        <authorList>
            <consortium name="The Broad Institute Genomics Platform"/>
            <consortium name="The Broad Institute Genome Sequencing Center for Infectious Disease"/>
            <person name="Wu L."/>
            <person name="Ma J."/>
        </authorList>
    </citation>
    <scope>NUCLEOTIDE SEQUENCE [LARGE SCALE GENOMIC DNA]</scope>
    <source>
        <strain evidence="4">NBRC 112502</strain>
    </source>
</reference>
<gene>
    <name evidence="2 3" type="primary">rbfA</name>
    <name evidence="3" type="ORF">GCM10010909_24300</name>
</gene>
<keyword evidence="1 2" id="KW-0690">Ribosome biogenesis</keyword>
<dbReference type="NCBIfam" id="NF001802">
    <property type="entry name" value="PRK00521.2-5"/>
    <property type="match status" value="1"/>
</dbReference>
<evidence type="ECO:0000313" key="4">
    <source>
        <dbReference type="Proteomes" id="UP001156641"/>
    </source>
</evidence>
<evidence type="ECO:0000313" key="3">
    <source>
        <dbReference type="EMBL" id="GLR67749.1"/>
    </source>
</evidence>
<sequence length="143" mass="15902">MKPKSSLRKEGPSQRQLRVGEEIRHALAEIFLRTEFHEKALAKAHLTISEVRMSPDLKHATVFTTALGGKDITPLLPSLKRVSPFLRAQIAPKLGLRVTPDLKFLADEALEEATRINKLLHQPEVARDLETGAKPQASAPDEE</sequence>
<dbReference type="EMBL" id="BSOS01000067">
    <property type="protein sequence ID" value="GLR67749.1"/>
    <property type="molecule type" value="Genomic_DNA"/>
</dbReference>
<comment type="subcellular location">
    <subcellularLocation>
        <location evidence="2">Cytoplasm</location>
    </subcellularLocation>
</comment>
<dbReference type="HAMAP" id="MF_00003">
    <property type="entry name" value="RbfA"/>
    <property type="match status" value="1"/>
</dbReference>
<organism evidence="3 4">
    <name type="scientific">Acidocella aquatica</name>
    <dbReference type="NCBI Taxonomy" id="1922313"/>
    <lineage>
        <taxon>Bacteria</taxon>
        <taxon>Pseudomonadati</taxon>
        <taxon>Pseudomonadota</taxon>
        <taxon>Alphaproteobacteria</taxon>
        <taxon>Acetobacterales</taxon>
        <taxon>Acidocellaceae</taxon>
        <taxon>Acidocella</taxon>
    </lineage>
</organism>
<dbReference type="SUPFAM" id="SSF89919">
    <property type="entry name" value="Ribosome-binding factor A, RbfA"/>
    <property type="match status" value="1"/>
</dbReference>
<evidence type="ECO:0000256" key="2">
    <source>
        <dbReference type="HAMAP-Rule" id="MF_00003"/>
    </source>
</evidence>
<name>A0ABQ6A5L6_9PROT</name>
<dbReference type="Pfam" id="PF02033">
    <property type="entry name" value="RBFA"/>
    <property type="match status" value="1"/>
</dbReference>
<dbReference type="RefSeq" id="WP_284258497.1">
    <property type="nucleotide sequence ID" value="NZ_BSOS01000067.1"/>
</dbReference>
<protein>
    <recommendedName>
        <fullName evidence="2">Ribosome-binding factor A</fullName>
    </recommendedName>
</protein>
<dbReference type="PANTHER" id="PTHR33515">
    <property type="entry name" value="RIBOSOME-BINDING FACTOR A, CHLOROPLASTIC-RELATED"/>
    <property type="match status" value="1"/>
</dbReference>
<comment type="similarity">
    <text evidence="2">Belongs to the RbfA family.</text>
</comment>
<comment type="function">
    <text evidence="2">One of several proteins that assist in the late maturation steps of the functional core of the 30S ribosomal subunit. Associates with free 30S ribosomal subunits (but not with 30S subunits that are part of 70S ribosomes or polysomes). Required for efficient processing of 16S rRNA. May interact with the 5'-terminal helix region of 16S rRNA.</text>
</comment>
<dbReference type="Gene3D" id="3.30.300.20">
    <property type="match status" value="1"/>
</dbReference>
<keyword evidence="2" id="KW-0963">Cytoplasm</keyword>
<dbReference type="InterPro" id="IPR023799">
    <property type="entry name" value="RbfA_dom_sf"/>
</dbReference>